<name>A0A0W0R1S8_9GAMM</name>
<dbReference type="PATRIC" id="fig|45056.6.peg.1718"/>
<dbReference type="EMBL" id="LR134422">
    <property type="protein sequence ID" value="VEH85334.1"/>
    <property type="molecule type" value="Genomic_DNA"/>
</dbReference>
<evidence type="ECO:0000256" key="1">
    <source>
        <dbReference type="SAM" id="Phobius"/>
    </source>
</evidence>
<proteinExistence type="predicted"/>
<gene>
    <name evidence="2" type="ORF">Lade_1666</name>
    <name evidence="3" type="ORF">NCTC12735_00961</name>
</gene>
<dbReference type="Proteomes" id="UP000281170">
    <property type="component" value="Plasmid 13"/>
</dbReference>
<keyword evidence="4" id="KW-1185">Reference proteome</keyword>
<dbReference type="KEGG" id="ladl:NCTC12735_00961"/>
<dbReference type="AlphaFoldDB" id="A0A0W0R1S8"/>
<sequence>MIATKNLYKVMCLDEYNTAMEKHLKSLAFNYNGKTIEEKWALLIDKFKGFVPQYSAQFDLFKERREGVTDVAYNLNLSTTVKYFENFVFLYEVSEPRFKLTPFQKTQMIEDIIQAMNMCETGVETRFIECLNKFRTDLNWITNLLAKYRYDLFVKIQDKYNALNNISEELRTHVLKRMCHRGGVKYGVAYGGASIRAISDIFAHLVNGSHIDAFFDSEADEVFALDYEEQIVDILSHELMLKINASLKHQQEVYGLTPLDWKKNRIEIKCGDVPEFGKYLDSFLQLPHYDARELLSKLGTLDEGYTDTQGEWVYGTGNFTIYKKKQVFPVLKALIREKLLREEYFLTLDSLTKDTVDLIHNPHLKVFAPQIIAFTQKIEKSRDNLEELKALLLANQWLLLNYPELIHECLLKYPLVLKLLPPAVKNPFFIDKLIPVFEELLHENNLENYKPEVGDAIIELLRKSPESLRLLKIGSHHLQFAFKLIRSIPDAYAMLLPNNNWIKEYQLSDIACINGPTDRNSAKEELLQNEELSLENTARLVQYLNFDDLIEIINTRKQTGLSPLPYFPSESGLRRFKAAVQTKYEVQDLIQSYSSLRKLISERMRFCTKQDKYGETPFKYIAENKSLYLAFLEYQANHHRLTSWEHFWSKIASIFMNMAKIMLKAATAILISSLGLSAAAIATHLIYSLLPAWGFSLLILGICAPVLTRPFTNNRWINSLSYVCASLSILCLLLDSIAFGLTFLYMGRTTVHIISLSFEIIKDAFSLLYRSINSLLFTPHTSEEVRSQCYESINRLEIMNDSSAKEKANILKCILRQVEDEIAQDIQGRPHYPNEVETAFNRKLSQKYDIEYRDATYHLSFYEAAELKRSKNKPLVINQEKVDQAGYNPHRWFKTTTEKILPSLDRLNTAPLLLNV</sequence>
<keyword evidence="1" id="KW-0472">Membrane</keyword>
<dbReference type="Proteomes" id="UP000054859">
    <property type="component" value="Unassembled WGS sequence"/>
</dbReference>
<keyword evidence="3" id="KW-0614">Plasmid</keyword>
<accession>A0A0W0R1S8</accession>
<dbReference type="EMBL" id="LNKA01000011">
    <property type="protein sequence ID" value="KTC64986.1"/>
    <property type="molecule type" value="Genomic_DNA"/>
</dbReference>
<organism evidence="2 4">
    <name type="scientific">Legionella adelaidensis</name>
    <dbReference type="NCBI Taxonomy" id="45056"/>
    <lineage>
        <taxon>Bacteria</taxon>
        <taxon>Pseudomonadati</taxon>
        <taxon>Pseudomonadota</taxon>
        <taxon>Gammaproteobacteria</taxon>
        <taxon>Legionellales</taxon>
        <taxon>Legionellaceae</taxon>
        <taxon>Legionella</taxon>
    </lineage>
</organism>
<feature type="transmembrane region" description="Helical" evidence="1">
    <location>
        <begin position="665"/>
        <end position="686"/>
    </location>
</feature>
<dbReference type="RefSeq" id="WP_058462742.1">
    <property type="nucleotide sequence ID" value="NZ_CAAAHS010000013.1"/>
</dbReference>
<reference evidence="3 5" key="2">
    <citation type="submission" date="2018-12" db="EMBL/GenBank/DDBJ databases">
        <authorList>
            <consortium name="Pathogen Informatics"/>
        </authorList>
    </citation>
    <scope>NUCLEOTIDE SEQUENCE [LARGE SCALE GENOMIC DNA]</scope>
    <source>
        <strain evidence="3 5">NCTC12735</strain>
        <plasmid evidence="5">13</plasmid>
    </source>
</reference>
<evidence type="ECO:0000313" key="4">
    <source>
        <dbReference type="Proteomes" id="UP000054859"/>
    </source>
</evidence>
<dbReference type="STRING" id="45056.Lade_1666"/>
<evidence type="ECO:0000313" key="5">
    <source>
        <dbReference type="Proteomes" id="UP000281170"/>
    </source>
</evidence>
<keyword evidence="1" id="KW-0812">Transmembrane</keyword>
<evidence type="ECO:0000313" key="3">
    <source>
        <dbReference type="EMBL" id="VEH85334.1"/>
    </source>
</evidence>
<keyword evidence="1" id="KW-1133">Transmembrane helix</keyword>
<feature type="transmembrane region" description="Helical" evidence="1">
    <location>
        <begin position="692"/>
        <end position="708"/>
    </location>
</feature>
<reference evidence="2 4" key="1">
    <citation type="submission" date="2015-11" db="EMBL/GenBank/DDBJ databases">
        <title>Identification of large and diverse effector repertoires of 38 Legionella species.</title>
        <authorList>
            <person name="Burstein D."/>
            <person name="Amaro F."/>
            <person name="Zusman T."/>
            <person name="Lifshitz Z."/>
            <person name="Cohen O."/>
            <person name="Gilbert J.A."/>
            <person name="Pupko T."/>
            <person name="Shuman H.A."/>
            <person name="Segal G."/>
        </authorList>
    </citation>
    <scope>NUCLEOTIDE SEQUENCE [LARGE SCALE GENOMIC DNA]</scope>
    <source>
        <strain evidence="2 4">1762-AUS-E</strain>
    </source>
</reference>
<protein>
    <submittedName>
        <fullName evidence="2">Uncharacterized protein</fullName>
    </submittedName>
</protein>
<feature type="transmembrane region" description="Helical" evidence="1">
    <location>
        <begin position="720"/>
        <end position="746"/>
    </location>
</feature>
<evidence type="ECO:0000313" key="2">
    <source>
        <dbReference type="EMBL" id="KTC64986.1"/>
    </source>
</evidence>
<geneLocation type="plasmid" evidence="3 5">
    <name>13</name>
</geneLocation>